<dbReference type="Proteomes" id="UP000694569">
    <property type="component" value="Unplaced"/>
</dbReference>
<keyword evidence="4 5" id="KW-0539">Nucleus</keyword>
<evidence type="ECO:0000256" key="1">
    <source>
        <dbReference type="ARBA" id="ARBA00004123"/>
    </source>
</evidence>
<sequence>MEKRTYTVEWLSESSNMSFAHTNMDLLKNRLGPAAVCQSQVKDTAAAGSAGGQEDSTAASAHSHREKDYTGGKKVFHEDSRVVALQQLPQEFGFPINAQRDMSADRPSPSKDEDGCSDVDSFKSTESVTSEEDSSSSRPRTKFSEEQLQELEKSFTENRYIGASEKKRLSNVLKLSETQIKTWFQNRRMKFKRQRQDARVDAFFSRLYLPYYSYSDVQTPSCSLQPDLAMPVPFPPPPPPPLPPQPGSLPYNSMHPVRPGISGHHPAPPILPPTNYGPCPLPPMLLHPMLNEPSGLRFNPY</sequence>
<evidence type="ECO:0000256" key="7">
    <source>
        <dbReference type="SAM" id="MobiDB-lite"/>
    </source>
</evidence>
<feature type="region of interest" description="Disordered" evidence="7">
    <location>
        <begin position="46"/>
        <end position="73"/>
    </location>
</feature>
<dbReference type="InterPro" id="IPR020479">
    <property type="entry name" value="HD_metazoa"/>
</dbReference>
<comment type="subcellular location">
    <subcellularLocation>
        <location evidence="1 5 6">Nucleus</location>
    </subcellularLocation>
</comment>
<dbReference type="SUPFAM" id="SSF46689">
    <property type="entry name" value="Homeodomain-like"/>
    <property type="match status" value="1"/>
</dbReference>
<dbReference type="InterPro" id="IPR001356">
    <property type="entry name" value="HD"/>
</dbReference>
<dbReference type="Gene3D" id="1.10.10.60">
    <property type="entry name" value="Homeodomain-like"/>
    <property type="match status" value="1"/>
</dbReference>
<dbReference type="PANTHER" id="PTHR24333">
    <property type="entry name" value="HOMEO BOX HB9 LIKE A-RELATED"/>
    <property type="match status" value="1"/>
</dbReference>
<dbReference type="AlphaFoldDB" id="A0A8C5PL39"/>
<dbReference type="GeneTree" id="ENSGT00940000165097"/>
<proteinExistence type="predicted"/>
<evidence type="ECO:0000256" key="4">
    <source>
        <dbReference type="ARBA" id="ARBA00023242"/>
    </source>
</evidence>
<dbReference type="PRINTS" id="PR00024">
    <property type="entry name" value="HOMEOBOX"/>
</dbReference>
<dbReference type="Ensembl" id="ENSLLET00000025432.1">
    <property type="protein sequence ID" value="ENSLLEP00000024495.1"/>
    <property type="gene ID" value="ENSLLEG00000015597.1"/>
</dbReference>
<reference evidence="9" key="2">
    <citation type="submission" date="2025-09" db="UniProtKB">
        <authorList>
            <consortium name="Ensembl"/>
        </authorList>
    </citation>
    <scope>IDENTIFICATION</scope>
</reference>
<dbReference type="GO" id="GO:0003677">
    <property type="term" value="F:DNA binding"/>
    <property type="evidence" value="ECO:0007669"/>
    <property type="project" value="UniProtKB-UniRule"/>
</dbReference>
<dbReference type="InterPro" id="IPR050848">
    <property type="entry name" value="Homeobox_TF"/>
</dbReference>
<evidence type="ECO:0000256" key="2">
    <source>
        <dbReference type="ARBA" id="ARBA00023125"/>
    </source>
</evidence>
<keyword evidence="3 5" id="KW-0371">Homeobox</keyword>
<evidence type="ECO:0000313" key="10">
    <source>
        <dbReference type="Proteomes" id="UP000694569"/>
    </source>
</evidence>
<dbReference type="GO" id="GO:0000981">
    <property type="term" value="F:DNA-binding transcription factor activity, RNA polymerase II-specific"/>
    <property type="evidence" value="ECO:0007669"/>
    <property type="project" value="InterPro"/>
</dbReference>
<dbReference type="PROSITE" id="PS00027">
    <property type="entry name" value="HOMEOBOX_1"/>
    <property type="match status" value="1"/>
</dbReference>
<evidence type="ECO:0000259" key="8">
    <source>
        <dbReference type="PROSITE" id="PS50071"/>
    </source>
</evidence>
<dbReference type="PANTHER" id="PTHR24333:SF14">
    <property type="entry name" value="HOMEOBOX DOMAIN-CONTAINING PROTEIN"/>
    <property type="match status" value="1"/>
</dbReference>
<keyword evidence="2 5" id="KW-0238">DNA-binding</keyword>
<dbReference type="InterPro" id="IPR017970">
    <property type="entry name" value="Homeobox_CS"/>
</dbReference>
<feature type="domain" description="Homeobox" evidence="8">
    <location>
        <begin position="134"/>
        <end position="194"/>
    </location>
</feature>
<dbReference type="OrthoDB" id="6159439at2759"/>
<feature type="compositionally biased region" description="Basic and acidic residues" evidence="7">
    <location>
        <begin position="102"/>
        <end position="114"/>
    </location>
</feature>
<dbReference type="SMART" id="SM00389">
    <property type="entry name" value="HOX"/>
    <property type="match status" value="1"/>
</dbReference>
<dbReference type="InterPro" id="IPR009057">
    <property type="entry name" value="Homeodomain-like_sf"/>
</dbReference>
<evidence type="ECO:0000313" key="9">
    <source>
        <dbReference type="Ensembl" id="ENSLLEP00000024495.1"/>
    </source>
</evidence>
<feature type="compositionally biased region" description="Basic and acidic residues" evidence="7">
    <location>
        <begin position="63"/>
        <end position="73"/>
    </location>
</feature>
<name>A0A8C5PL39_9ANUR</name>
<protein>
    <recommendedName>
        <fullName evidence="8">Homeobox domain-containing protein</fullName>
    </recommendedName>
</protein>
<dbReference type="GO" id="GO:0005634">
    <property type="term" value="C:nucleus"/>
    <property type="evidence" value="ECO:0007669"/>
    <property type="project" value="UniProtKB-SubCell"/>
</dbReference>
<evidence type="ECO:0000256" key="5">
    <source>
        <dbReference type="PROSITE-ProRule" id="PRU00108"/>
    </source>
</evidence>
<dbReference type="Pfam" id="PF00046">
    <property type="entry name" value="Homeodomain"/>
    <property type="match status" value="1"/>
</dbReference>
<feature type="DNA-binding region" description="Homeobox" evidence="5">
    <location>
        <begin position="136"/>
        <end position="195"/>
    </location>
</feature>
<accession>A0A8C5PL39</accession>
<evidence type="ECO:0000256" key="3">
    <source>
        <dbReference type="ARBA" id="ARBA00023155"/>
    </source>
</evidence>
<feature type="region of interest" description="Disordered" evidence="7">
    <location>
        <begin position="100"/>
        <end position="146"/>
    </location>
</feature>
<dbReference type="CDD" id="cd00086">
    <property type="entry name" value="homeodomain"/>
    <property type="match status" value="1"/>
</dbReference>
<keyword evidence="10" id="KW-1185">Reference proteome</keyword>
<dbReference type="PROSITE" id="PS50071">
    <property type="entry name" value="HOMEOBOX_2"/>
    <property type="match status" value="1"/>
</dbReference>
<reference evidence="9" key="1">
    <citation type="submission" date="2025-08" db="UniProtKB">
        <authorList>
            <consortium name="Ensembl"/>
        </authorList>
    </citation>
    <scope>IDENTIFICATION</scope>
</reference>
<organism evidence="9 10">
    <name type="scientific">Leptobrachium leishanense</name>
    <name type="common">Leishan spiny toad</name>
    <dbReference type="NCBI Taxonomy" id="445787"/>
    <lineage>
        <taxon>Eukaryota</taxon>
        <taxon>Metazoa</taxon>
        <taxon>Chordata</taxon>
        <taxon>Craniata</taxon>
        <taxon>Vertebrata</taxon>
        <taxon>Euteleostomi</taxon>
        <taxon>Amphibia</taxon>
        <taxon>Batrachia</taxon>
        <taxon>Anura</taxon>
        <taxon>Pelobatoidea</taxon>
        <taxon>Megophryidae</taxon>
        <taxon>Leptobrachium</taxon>
    </lineage>
</organism>
<evidence type="ECO:0000256" key="6">
    <source>
        <dbReference type="RuleBase" id="RU000682"/>
    </source>
</evidence>